<evidence type="ECO:0000259" key="1">
    <source>
        <dbReference type="Pfam" id="PF03407"/>
    </source>
</evidence>
<dbReference type="EnsemblPlants" id="Ma05_t27400.1">
    <property type="protein sequence ID" value="Ma05_p27400.1"/>
    <property type="gene ID" value="Ma05_g27400"/>
</dbReference>
<evidence type="ECO:0000313" key="3">
    <source>
        <dbReference type="EnsemblPlants" id="Ma05_p27400.1"/>
    </source>
</evidence>
<dbReference type="InterPro" id="IPR044821">
    <property type="entry name" value="At1g28695/At4g15970-like"/>
</dbReference>
<gene>
    <name evidence="2" type="ORF">GSMUA_279360.1</name>
</gene>
<dbReference type="OMA" id="PAKCKES"/>
<dbReference type="InterPro" id="IPR005069">
    <property type="entry name" value="Nucl-diP-sugar_transferase"/>
</dbReference>
<dbReference type="Proteomes" id="UP000012960">
    <property type="component" value="Unplaced"/>
</dbReference>
<reference evidence="3" key="2">
    <citation type="submission" date="2021-05" db="UniProtKB">
        <authorList>
            <consortium name="EnsemblPlants"/>
        </authorList>
    </citation>
    <scope>IDENTIFICATION</scope>
    <source>
        <strain evidence="3">subsp. malaccensis</strain>
    </source>
</reference>
<name>A0A804J954_MUSAM</name>
<dbReference type="KEGG" id="mus:103986051"/>
<sequence>MASLETINNSSCVLLQQKTKLRVLKKSLRRIARDDNILIIATLDAASRSLFDLFIESFRVGERTDVLIRHLLVLATDQKALEHCRSSHMHCHLLGAEGNSRSAADDGHVMMRQLEFQQTLVELGYSFIYTDLDVMWFRIPWHHLESGTYLGFATDLFEGDAKSLQNVPNGGLMYVKACSNNVELYKYWKLLCKQYPTADRQSILSKGLTDGVVPFNLRFQFLDTANFGGFCQPRGEPSKVCTVQANCCGSAEEKVRGLRSLIQDWKKYRSISMEEKEGGGGFSWSNTSRCEQ</sequence>
<dbReference type="Gramene" id="Ma05_t27400.1">
    <property type="protein sequence ID" value="Ma05_p27400.1"/>
    <property type="gene ID" value="Ma05_g27400"/>
</dbReference>
<evidence type="ECO:0000313" key="2">
    <source>
        <dbReference type="EMBL" id="CAG1839976.1"/>
    </source>
</evidence>
<feature type="domain" description="Nucleotide-diphospho-sugar transferase" evidence="1">
    <location>
        <begin position="67"/>
        <end position="256"/>
    </location>
</feature>
<reference evidence="2" key="1">
    <citation type="submission" date="2021-03" db="EMBL/GenBank/DDBJ databases">
        <authorList>
            <consortium name="Genoscope - CEA"/>
            <person name="William W."/>
        </authorList>
    </citation>
    <scope>NUCLEOTIDE SEQUENCE</scope>
    <source>
        <strain evidence="2">Doubled-haploid Pahang</strain>
    </source>
</reference>
<dbReference type="Pfam" id="PF03407">
    <property type="entry name" value="Nucleotid_trans"/>
    <property type="match status" value="1"/>
</dbReference>
<proteinExistence type="predicted"/>
<keyword evidence="4" id="KW-1185">Reference proteome</keyword>
<accession>A0A804J954</accession>
<dbReference type="AlphaFoldDB" id="A0A804J954"/>
<protein>
    <submittedName>
        <fullName evidence="2">(wild Malaysian banana) hypothetical protein</fullName>
    </submittedName>
</protein>
<evidence type="ECO:0000313" key="4">
    <source>
        <dbReference type="Proteomes" id="UP000012960"/>
    </source>
</evidence>
<dbReference type="EMBL" id="HG996470">
    <property type="protein sequence ID" value="CAG1839976.1"/>
    <property type="molecule type" value="Genomic_DNA"/>
</dbReference>
<organism evidence="3 4">
    <name type="scientific">Musa acuminata subsp. malaccensis</name>
    <name type="common">Wild banana</name>
    <name type="synonym">Musa malaccensis</name>
    <dbReference type="NCBI Taxonomy" id="214687"/>
    <lineage>
        <taxon>Eukaryota</taxon>
        <taxon>Viridiplantae</taxon>
        <taxon>Streptophyta</taxon>
        <taxon>Embryophyta</taxon>
        <taxon>Tracheophyta</taxon>
        <taxon>Spermatophyta</taxon>
        <taxon>Magnoliopsida</taxon>
        <taxon>Liliopsida</taxon>
        <taxon>Zingiberales</taxon>
        <taxon>Musaceae</taxon>
        <taxon>Musa</taxon>
    </lineage>
</organism>
<dbReference type="OrthoDB" id="732414at2759"/>
<dbReference type="PANTHER" id="PTHR46038:SF13">
    <property type="entry name" value="GLYCOSYLTRANSFERASE"/>
    <property type="match status" value="1"/>
</dbReference>
<dbReference type="PANTHER" id="PTHR46038">
    <property type="entry name" value="EXPRESSED PROTEIN-RELATED"/>
    <property type="match status" value="1"/>
</dbReference>